<name>A0A2S5G9G8_9BACL</name>
<evidence type="ECO:0000256" key="1">
    <source>
        <dbReference type="SAM" id="Phobius"/>
    </source>
</evidence>
<dbReference type="CDD" id="cd09112">
    <property type="entry name" value="PLDc_CLS_2"/>
    <property type="match status" value="1"/>
</dbReference>
<dbReference type="AlphaFoldDB" id="A0A2S5G9G8"/>
<keyword evidence="1" id="KW-0472">Membrane</keyword>
<dbReference type="CDD" id="cd09110">
    <property type="entry name" value="PLDc_CLS_1"/>
    <property type="match status" value="1"/>
</dbReference>
<reference evidence="3 4" key="1">
    <citation type="submission" date="2018-02" db="EMBL/GenBank/DDBJ databases">
        <title>Jeotgalibacillus proteolyticum sp. nov. a protease producing bacterium isolated from ocean sediments of Laizhou Bay.</title>
        <authorList>
            <person name="Li Y."/>
        </authorList>
    </citation>
    <scope>NUCLEOTIDE SEQUENCE [LARGE SCALE GENOMIC DNA]</scope>
    <source>
        <strain evidence="3 4">22-7</strain>
    </source>
</reference>
<dbReference type="Pfam" id="PF13091">
    <property type="entry name" value="PLDc_2"/>
    <property type="match status" value="2"/>
</dbReference>
<dbReference type="InterPro" id="IPR025202">
    <property type="entry name" value="PLD-like_dom"/>
</dbReference>
<protein>
    <submittedName>
        <fullName evidence="3">Cardiolipin synthase</fullName>
    </submittedName>
</protein>
<feature type="transmembrane region" description="Helical" evidence="1">
    <location>
        <begin position="15"/>
        <end position="35"/>
    </location>
</feature>
<keyword evidence="1" id="KW-1133">Transmembrane helix</keyword>
<dbReference type="OrthoDB" id="9762009at2"/>
<dbReference type="EMBL" id="PREZ01000005">
    <property type="protein sequence ID" value="PPA69657.1"/>
    <property type="molecule type" value="Genomic_DNA"/>
</dbReference>
<feature type="domain" description="PLD phosphodiesterase" evidence="2">
    <location>
        <begin position="151"/>
        <end position="178"/>
    </location>
</feature>
<feature type="domain" description="PLD phosphodiesterase" evidence="2">
    <location>
        <begin position="322"/>
        <end position="349"/>
    </location>
</feature>
<keyword evidence="4" id="KW-1185">Reference proteome</keyword>
<dbReference type="PANTHER" id="PTHR21248:SF7">
    <property type="entry name" value="MINOR CARDIOLIPIN SYNTHASE CLSB"/>
    <property type="match status" value="1"/>
</dbReference>
<dbReference type="GO" id="GO:0032049">
    <property type="term" value="P:cardiolipin biosynthetic process"/>
    <property type="evidence" value="ECO:0007669"/>
    <property type="project" value="UniProtKB-ARBA"/>
</dbReference>
<proteinExistence type="predicted"/>
<dbReference type="GO" id="GO:0030572">
    <property type="term" value="F:phosphatidyltransferase activity"/>
    <property type="evidence" value="ECO:0007669"/>
    <property type="project" value="UniProtKB-ARBA"/>
</dbReference>
<evidence type="ECO:0000259" key="2">
    <source>
        <dbReference type="PROSITE" id="PS50035"/>
    </source>
</evidence>
<gene>
    <name evidence="3" type="ORF">C4B60_14025</name>
</gene>
<sequence length="409" mass="46859">MGMLRALGGYVMKSVVRILSILLMVAVWLRIDWLLGLRSLKRQRTASVYPWRKGKIDFFDDGVAWMKSLELDITEAEESICLLFYIIEPDEVGRRIFTLLKDRVKDGVRVRVLCDALGSRKMKPWLKHLKEAGIEIELSRPVLFKGSLFSIQRRNHRKIAVFDERVSHIGGFNIGREYVNLDPVLSPWRDYHLRIEGESVGDALKEFEIDWNREFNISEQASSPRQNTFKGHQKHQIIPSEPVNMEGFILDLFDQAEESIFIGTPYFIPTGTLFNSLKQKIRENIKVTIMVPGTPDHALVQPASYHFLRELIDLGAEVHQFEHGFYHAKVILIDDKLCDIGTTNFDQRSLVINDEINVLTSDKEIIGKVITSINNDLHHAVRVQKKDIQPNGPVDASAELLARSISHLL</sequence>
<evidence type="ECO:0000313" key="3">
    <source>
        <dbReference type="EMBL" id="PPA69657.1"/>
    </source>
</evidence>
<dbReference type="Proteomes" id="UP000239047">
    <property type="component" value="Unassembled WGS sequence"/>
</dbReference>
<dbReference type="Gene3D" id="3.30.870.10">
    <property type="entry name" value="Endonuclease Chain A"/>
    <property type="match status" value="2"/>
</dbReference>
<accession>A0A2S5G9G8</accession>
<dbReference type="PROSITE" id="PS50035">
    <property type="entry name" value="PLD"/>
    <property type="match status" value="2"/>
</dbReference>
<comment type="caution">
    <text evidence="3">The sequence shown here is derived from an EMBL/GenBank/DDBJ whole genome shotgun (WGS) entry which is preliminary data.</text>
</comment>
<dbReference type="InterPro" id="IPR001736">
    <property type="entry name" value="PLipase_D/transphosphatidylase"/>
</dbReference>
<organism evidence="3 4">
    <name type="scientific">Jeotgalibacillus proteolyticus</name>
    <dbReference type="NCBI Taxonomy" id="2082395"/>
    <lineage>
        <taxon>Bacteria</taxon>
        <taxon>Bacillati</taxon>
        <taxon>Bacillota</taxon>
        <taxon>Bacilli</taxon>
        <taxon>Bacillales</taxon>
        <taxon>Caryophanaceae</taxon>
        <taxon>Jeotgalibacillus</taxon>
    </lineage>
</organism>
<evidence type="ECO:0000313" key="4">
    <source>
        <dbReference type="Proteomes" id="UP000239047"/>
    </source>
</evidence>
<dbReference type="SUPFAM" id="SSF56024">
    <property type="entry name" value="Phospholipase D/nuclease"/>
    <property type="match status" value="2"/>
</dbReference>
<keyword evidence="1" id="KW-0812">Transmembrane</keyword>
<dbReference type="PANTHER" id="PTHR21248">
    <property type="entry name" value="CARDIOLIPIN SYNTHASE"/>
    <property type="match status" value="1"/>
</dbReference>
<dbReference type="SMART" id="SM00155">
    <property type="entry name" value="PLDc"/>
    <property type="match status" value="2"/>
</dbReference>